<sequence>MHSKLVKQAGKLLLSVVIVSIGLGSMPAKAQVSDAQVRALVEALRLAAPQTGTENDGLYSDWQIKPENIPRWSRQCNNGQELTPRQFEARPVTARRILVCVMRDVLQEQYSASSNNESVAVQRAASWWMTGKAENYSNPPNSYTRSYIEKVLSFYQQQQRQLGTETTTEPSTQATAPSPKPTASSPSASTAPISDAQVSALVEALRLAAPQTGTDNDELYSDWQVKPENIPRWSKQCQGEELTPRQFATNAETAQGIIACIMRDVLKLQYTASGSNESIAVQRAASWWMTGDPNQYNRGSTASYTQKVLSFYKQSRLQLLPHI</sequence>
<evidence type="ECO:0000256" key="1">
    <source>
        <dbReference type="SAM" id="MobiDB-lite"/>
    </source>
</evidence>
<dbReference type="AlphaFoldDB" id="A0A6B3N841"/>
<comment type="caution">
    <text evidence="2">The sequence shown here is derived from an EMBL/GenBank/DDBJ whole genome shotgun (WGS) entry which is preliminary data.</text>
</comment>
<accession>A0A6B3N841</accession>
<protein>
    <recommendedName>
        <fullName evidence="3">Transglycosylase SLT domain-containing protein</fullName>
    </recommendedName>
</protein>
<gene>
    <name evidence="2" type="ORF">F6J89_08455</name>
</gene>
<feature type="compositionally biased region" description="Low complexity" evidence="1">
    <location>
        <begin position="164"/>
        <end position="192"/>
    </location>
</feature>
<proteinExistence type="predicted"/>
<organism evidence="2">
    <name type="scientific">Symploca sp. SIO1C4</name>
    <dbReference type="NCBI Taxonomy" id="2607765"/>
    <lineage>
        <taxon>Bacteria</taxon>
        <taxon>Bacillati</taxon>
        <taxon>Cyanobacteriota</taxon>
        <taxon>Cyanophyceae</taxon>
        <taxon>Coleofasciculales</taxon>
        <taxon>Coleofasciculaceae</taxon>
        <taxon>Symploca</taxon>
    </lineage>
</organism>
<dbReference type="EMBL" id="JAAHFQ010000120">
    <property type="protein sequence ID" value="NER27653.1"/>
    <property type="molecule type" value="Genomic_DNA"/>
</dbReference>
<evidence type="ECO:0008006" key="3">
    <source>
        <dbReference type="Google" id="ProtNLM"/>
    </source>
</evidence>
<reference evidence="2" key="1">
    <citation type="submission" date="2019-11" db="EMBL/GenBank/DDBJ databases">
        <title>Genomic insights into an expanded diversity of filamentous marine cyanobacteria reveals the extraordinary biosynthetic potential of Moorea and Okeania.</title>
        <authorList>
            <person name="Ferreira Leao T."/>
            <person name="Wang M."/>
            <person name="Moss N."/>
            <person name="Da Silva R."/>
            <person name="Sanders J."/>
            <person name="Nurk S."/>
            <person name="Gurevich A."/>
            <person name="Humphrey G."/>
            <person name="Reher R."/>
            <person name="Zhu Q."/>
            <person name="Belda-Ferre P."/>
            <person name="Glukhov E."/>
            <person name="Rex R."/>
            <person name="Dorrestein P.C."/>
            <person name="Knight R."/>
            <person name="Pevzner P."/>
            <person name="Gerwick W.H."/>
            <person name="Gerwick L."/>
        </authorList>
    </citation>
    <scope>NUCLEOTIDE SEQUENCE</scope>
    <source>
        <strain evidence="2">SIO1C4</strain>
    </source>
</reference>
<name>A0A6B3N841_9CYAN</name>
<evidence type="ECO:0000313" key="2">
    <source>
        <dbReference type="EMBL" id="NER27653.1"/>
    </source>
</evidence>
<feature type="region of interest" description="Disordered" evidence="1">
    <location>
        <begin position="158"/>
        <end position="192"/>
    </location>
</feature>